<dbReference type="AlphaFoldDB" id="A0AA38VHB4"/>
<accession>A0AA38VHB4</accession>
<feature type="signal peptide" evidence="1">
    <location>
        <begin position="1"/>
        <end position="20"/>
    </location>
</feature>
<keyword evidence="3" id="KW-1185">Reference proteome</keyword>
<feature type="chain" id="PRO_5041264857" evidence="1">
    <location>
        <begin position="21"/>
        <end position="86"/>
    </location>
</feature>
<protein>
    <submittedName>
        <fullName evidence="2">Uncharacterized protein</fullName>
    </submittedName>
</protein>
<name>A0AA38VHB4_9PEZI</name>
<evidence type="ECO:0000256" key="1">
    <source>
        <dbReference type="SAM" id="SignalP"/>
    </source>
</evidence>
<organism evidence="2 3">
    <name type="scientific">Coniochaeta hoffmannii</name>
    <dbReference type="NCBI Taxonomy" id="91930"/>
    <lineage>
        <taxon>Eukaryota</taxon>
        <taxon>Fungi</taxon>
        <taxon>Dikarya</taxon>
        <taxon>Ascomycota</taxon>
        <taxon>Pezizomycotina</taxon>
        <taxon>Sordariomycetes</taxon>
        <taxon>Sordariomycetidae</taxon>
        <taxon>Coniochaetales</taxon>
        <taxon>Coniochaetaceae</taxon>
        <taxon>Coniochaeta</taxon>
    </lineage>
</organism>
<comment type="caution">
    <text evidence="2">The sequence shown here is derived from an EMBL/GenBank/DDBJ whole genome shotgun (WGS) entry which is preliminary data.</text>
</comment>
<dbReference type="EMBL" id="JANBVN010000066">
    <property type="protein sequence ID" value="KAJ9151069.1"/>
    <property type="molecule type" value="Genomic_DNA"/>
</dbReference>
<gene>
    <name evidence="2" type="ORF">NKR19_g4982</name>
</gene>
<dbReference type="Proteomes" id="UP001174691">
    <property type="component" value="Unassembled WGS sequence"/>
</dbReference>
<evidence type="ECO:0000313" key="3">
    <source>
        <dbReference type="Proteomes" id="UP001174691"/>
    </source>
</evidence>
<evidence type="ECO:0000313" key="2">
    <source>
        <dbReference type="EMBL" id="KAJ9151069.1"/>
    </source>
</evidence>
<proteinExistence type="predicted"/>
<reference evidence="2" key="1">
    <citation type="submission" date="2022-07" db="EMBL/GenBank/DDBJ databases">
        <title>Fungi with potential for degradation of polypropylene.</title>
        <authorList>
            <person name="Gostincar C."/>
        </authorList>
    </citation>
    <scope>NUCLEOTIDE SEQUENCE</scope>
    <source>
        <strain evidence="2">EXF-13287</strain>
    </source>
</reference>
<sequence>MQFLTGFALFLTAMVSVTGAVPVSSDADAVAPAPDTDNYVADGNLFPTCPDTKTTRTCCAINTHPHCVGTKFYNDLGDQCSSCYCE</sequence>
<keyword evidence="1" id="KW-0732">Signal</keyword>